<dbReference type="GO" id="GO:0020037">
    <property type="term" value="F:heme binding"/>
    <property type="evidence" value="ECO:0007669"/>
    <property type="project" value="InterPro"/>
</dbReference>
<dbReference type="Proteomes" id="UP000502608">
    <property type="component" value="Chromosome"/>
</dbReference>
<keyword evidence="5 13" id="KW-0812">Transmembrane</keyword>
<evidence type="ECO:0000256" key="6">
    <source>
        <dbReference type="ARBA" id="ARBA00022723"/>
    </source>
</evidence>
<evidence type="ECO:0000256" key="1">
    <source>
        <dbReference type="ARBA" id="ARBA00004533"/>
    </source>
</evidence>
<keyword evidence="10 13" id="KW-0408">Iron</keyword>
<dbReference type="PANTHER" id="PTHR34128:SF2">
    <property type="entry name" value="CYTOCHROME C-TYPE BIOGENESIS PROTEIN CCME HOMOLOG, MITOCHONDRIAL"/>
    <property type="match status" value="1"/>
</dbReference>
<evidence type="ECO:0000256" key="7">
    <source>
        <dbReference type="ARBA" id="ARBA00022748"/>
    </source>
</evidence>
<feature type="region of interest" description="Disordered" evidence="15">
    <location>
        <begin position="139"/>
        <end position="165"/>
    </location>
</feature>
<keyword evidence="3" id="KW-0997">Cell inner membrane</keyword>
<organism evidence="16 17">
    <name type="scientific">Shewanella aestuarii</name>
    <dbReference type="NCBI Taxonomy" id="1028752"/>
    <lineage>
        <taxon>Bacteria</taxon>
        <taxon>Pseudomonadati</taxon>
        <taxon>Pseudomonadota</taxon>
        <taxon>Gammaproteobacteria</taxon>
        <taxon>Alteromonadales</taxon>
        <taxon>Shewanellaceae</taxon>
        <taxon>Shewanella</taxon>
    </lineage>
</organism>
<comment type="subcellular location">
    <subcellularLocation>
        <location evidence="1">Cell inner membrane</location>
    </subcellularLocation>
    <subcellularLocation>
        <location evidence="13">Cell membrane</location>
        <topology evidence="13">Single-pass type II membrane protein</topology>
    </subcellularLocation>
</comment>
<dbReference type="NCBIfam" id="NF009638">
    <property type="entry name" value="PRK13165.1"/>
    <property type="match status" value="1"/>
</dbReference>
<feature type="topological domain" description="Cytoplasmic" evidence="13">
    <location>
        <begin position="1"/>
        <end position="8"/>
    </location>
</feature>
<evidence type="ECO:0000256" key="12">
    <source>
        <dbReference type="ARBA" id="ARBA00056663"/>
    </source>
</evidence>
<dbReference type="InterPro" id="IPR004329">
    <property type="entry name" value="CcmE"/>
</dbReference>
<keyword evidence="9 13" id="KW-1133">Transmembrane helix</keyword>
<dbReference type="AlphaFoldDB" id="A0A6G9QFP6"/>
<evidence type="ECO:0000256" key="10">
    <source>
        <dbReference type="ARBA" id="ARBA00023004"/>
    </source>
</evidence>
<evidence type="ECO:0000256" key="3">
    <source>
        <dbReference type="ARBA" id="ARBA00022519"/>
    </source>
</evidence>
<dbReference type="SUPFAM" id="SSF82093">
    <property type="entry name" value="Heme chaperone CcmE"/>
    <property type="match status" value="1"/>
</dbReference>
<dbReference type="FunFam" id="2.40.50.140:FF:000104">
    <property type="entry name" value="Cytochrome c-type biogenesis protein CcmE"/>
    <property type="match status" value="1"/>
</dbReference>
<evidence type="ECO:0000256" key="14">
    <source>
        <dbReference type="PIRSR" id="PIRSR604329-50"/>
    </source>
</evidence>
<keyword evidence="6 13" id="KW-0479">Metal-binding</keyword>
<evidence type="ECO:0000313" key="17">
    <source>
        <dbReference type="Proteomes" id="UP000502608"/>
    </source>
</evidence>
<comment type="similarity">
    <text evidence="13">Belongs to the CcmE/CycJ family.</text>
</comment>
<evidence type="ECO:0000256" key="13">
    <source>
        <dbReference type="HAMAP-Rule" id="MF_01959"/>
    </source>
</evidence>
<dbReference type="GO" id="GO:0005886">
    <property type="term" value="C:plasma membrane"/>
    <property type="evidence" value="ECO:0007669"/>
    <property type="project" value="UniProtKB-SubCell"/>
</dbReference>
<dbReference type="GO" id="GO:0017004">
    <property type="term" value="P:cytochrome complex assembly"/>
    <property type="evidence" value="ECO:0007669"/>
    <property type="project" value="UniProtKB-KW"/>
</dbReference>
<keyword evidence="11 13" id="KW-0472">Membrane</keyword>
<evidence type="ECO:0000256" key="15">
    <source>
        <dbReference type="SAM" id="MobiDB-lite"/>
    </source>
</evidence>
<dbReference type="NCBIfam" id="NF009729">
    <property type="entry name" value="PRK13254.1-3"/>
    <property type="match status" value="1"/>
</dbReference>
<dbReference type="Gene3D" id="2.40.50.140">
    <property type="entry name" value="Nucleic acid-binding proteins"/>
    <property type="match status" value="1"/>
</dbReference>
<dbReference type="RefSeq" id="WP_167674729.1">
    <property type="nucleotide sequence ID" value="NZ_CP050313.1"/>
</dbReference>
<dbReference type="GO" id="GO:0017003">
    <property type="term" value="P:protein-heme linkage"/>
    <property type="evidence" value="ECO:0007669"/>
    <property type="project" value="UniProtKB-UniRule"/>
</dbReference>
<evidence type="ECO:0000313" key="16">
    <source>
        <dbReference type="EMBL" id="QIR13218.1"/>
    </source>
</evidence>
<evidence type="ECO:0000256" key="4">
    <source>
        <dbReference type="ARBA" id="ARBA00022617"/>
    </source>
</evidence>
<evidence type="ECO:0000256" key="9">
    <source>
        <dbReference type="ARBA" id="ARBA00022989"/>
    </source>
</evidence>
<name>A0A6G9QFP6_9GAMM</name>
<keyword evidence="4 13" id="KW-0349">Heme</keyword>
<sequence length="165" mass="18237">MNPRRKKRLTLVVALIAGVSLVASLLLYALNSNLNLFYTPYEIVNGKNDTGVKPEVGQRIRVGGMVTVGSMIRDPESLYVEFAIHDAAGGEIIVTFDDLLPDLFREGQGIVAQGVLIESGKLEATEVLAKHDENYMPPEVAEAMGQTHQKLEYPEQEKSKGYKYQ</sequence>
<keyword evidence="8 13" id="KW-0735">Signal-anchor</keyword>
<protein>
    <recommendedName>
        <fullName evidence="13">Cytochrome c-type biogenesis protein CcmE</fullName>
    </recommendedName>
    <alternativeName>
        <fullName evidence="13">Cytochrome c maturation protein E</fullName>
    </alternativeName>
    <alternativeName>
        <fullName evidence="13">Heme chaperone CcmE</fullName>
    </alternativeName>
</protein>
<feature type="binding site" description="covalent" evidence="13 14">
    <location>
        <position position="131"/>
    </location>
    <ligand>
        <name>heme</name>
        <dbReference type="ChEBI" id="CHEBI:30413"/>
    </ligand>
</feature>
<feature type="binding site" description="axial binding residue" evidence="13 14">
    <location>
        <position position="135"/>
    </location>
    <ligand>
        <name>heme</name>
        <dbReference type="ChEBI" id="CHEBI:30413"/>
    </ligand>
    <ligandPart>
        <name>Fe</name>
        <dbReference type="ChEBI" id="CHEBI:18248"/>
    </ligandPart>
</feature>
<evidence type="ECO:0000256" key="11">
    <source>
        <dbReference type="ARBA" id="ARBA00023136"/>
    </source>
</evidence>
<dbReference type="EMBL" id="CP050313">
    <property type="protein sequence ID" value="QIR13218.1"/>
    <property type="molecule type" value="Genomic_DNA"/>
</dbReference>
<feature type="compositionally biased region" description="Basic and acidic residues" evidence="15">
    <location>
        <begin position="149"/>
        <end position="165"/>
    </location>
</feature>
<accession>A0A6G9QFP6</accession>
<dbReference type="PANTHER" id="PTHR34128">
    <property type="entry name" value="CYTOCHROME C-TYPE BIOGENESIS PROTEIN CCME HOMOLOG, MITOCHONDRIAL"/>
    <property type="match status" value="1"/>
</dbReference>
<evidence type="ECO:0000256" key="2">
    <source>
        <dbReference type="ARBA" id="ARBA00022475"/>
    </source>
</evidence>
<evidence type="ECO:0000256" key="5">
    <source>
        <dbReference type="ARBA" id="ARBA00022692"/>
    </source>
</evidence>
<proteinExistence type="inferred from homology"/>
<dbReference type="HAMAP" id="MF_01959">
    <property type="entry name" value="CcmE"/>
    <property type="match status" value="1"/>
</dbReference>
<gene>
    <name evidence="13 16" type="primary">ccmE</name>
    <name evidence="13" type="synonym">cycJ</name>
    <name evidence="16" type="ORF">HBH39_00885</name>
</gene>
<reference evidence="16 17" key="1">
    <citation type="submission" date="2020-03" db="EMBL/GenBank/DDBJ databases">
        <title>Complete genome sequence of Shewanella sp.</title>
        <authorList>
            <person name="Kim Y.-S."/>
            <person name="Kim S.-J."/>
            <person name="Jung H.-K."/>
            <person name="Kim K.-H."/>
        </authorList>
    </citation>
    <scope>NUCLEOTIDE SEQUENCE [LARGE SCALE GENOMIC DNA]</scope>
    <source>
        <strain evidence="16 17">PN3F2</strain>
    </source>
</reference>
<dbReference type="Pfam" id="PF03100">
    <property type="entry name" value="CcmE"/>
    <property type="match status" value="1"/>
</dbReference>
<comment type="function">
    <text evidence="12 13">Heme chaperone required for the biogenesis of c-type cytochromes. Transiently binds heme delivered by CcmC and transfers the heme to apo-cytochromes in a process facilitated by CcmF and CcmH.</text>
</comment>
<keyword evidence="2 13" id="KW-1003">Cell membrane</keyword>
<keyword evidence="17" id="KW-1185">Reference proteome</keyword>
<keyword evidence="7 13" id="KW-0201">Cytochrome c-type biogenesis</keyword>
<evidence type="ECO:0000256" key="8">
    <source>
        <dbReference type="ARBA" id="ARBA00022968"/>
    </source>
</evidence>
<dbReference type="InterPro" id="IPR012340">
    <property type="entry name" value="NA-bd_OB-fold"/>
</dbReference>
<dbReference type="KEGG" id="saes:HBH39_00885"/>
<feature type="topological domain" description="Extracellular" evidence="13">
    <location>
        <begin position="30"/>
        <end position="165"/>
    </location>
</feature>
<dbReference type="InterPro" id="IPR036127">
    <property type="entry name" value="CcmE-like_sf"/>
</dbReference>
<dbReference type="GO" id="GO:0046872">
    <property type="term" value="F:metal ion binding"/>
    <property type="evidence" value="ECO:0007669"/>
    <property type="project" value="UniProtKB-KW"/>
</dbReference>